<feature type="transmembrane region" description="Helical" evidence="1">
    <location>
        <begin position="373"/>
        <end position="396"/>
    </location>
</feature>
<keyword evidence="1" id="KW-0472">Membrane</keyword>
<feature type="transmembrane region" description="Helical" evidence="1">
    <location>
        <begin position="431"/>
        <end position="450"/>
    </location>
</feature>
<evidence type="ECO:0000313" key="2">
    <source>
        <dbReference type="EMBL" id="OXA40346.1"/>
    </source>
</evidence>
<evidence type="ECO:0000313" key="3">
    <source>
        <dbReference type="Proteomes" id="UP000198287"/>
    </source>
</evidence>
<accession>A0A226D7W1</accession>
<dbReference type="AlphaFoldDB" id="A0A226D7W1"/>
<dbReference type="Proteomes" id="UP000198287">
    <property type="component" value="Unassembled WGS sequence"/>
</dbReference>
<gene>
    <name evidence="2" type="ORF">Fcan01_25019</name>
</gene>
<keyword evidence="3" id="KW-1185">Reference proteome</keyword>
<evidence type="ECO:0000256" key="1">
    <source>
        <dbReference type="SAM" id="Phobius"/>
    </source>
</evidence>
<name>A0A226D7W1_FOLCA</name>
<proteinExistence type="predicted"/>
<sequence>MATHKWKRLPSFRGKLISNPVYKIDLDKTPKLYSIQLNVEYPEVIFEIVHFAYESGVYVELFKFRLAKYSDLWFDIVKDIVHFIKGTPDIFEKLKCVQIKKGKNFVETKGVGFIKERRKLLHTFDDDIFVGRSMIRGMFPYIFPAFRLTGGSVERSVLNQVGELHVTQRANIREIIHKFEDTWTLEDLDLMSKLLRFLQELQMLERNYKVEELTMGEGCENMNDNFLGMHQFVESIDGLLFSDMRRQLTYTHHRLEYMRLRLKDMRQDPKYQSEELKQKREPLSLFYRFKMFEEFNTREEIRMLEEFRKLHEDVENMRERKYAHERLMISEQFKKLEELILLRTETQNAKIIRNVSKLIHKLGFSTLELSNRLISIILWVLLVLLFVTGAYISIYGDTLENIGTTIHLWVWCSVILSSMQPRLSSYRSYDSSILFAAQILFSCIISILYYDEKYTLPWWYIDFDMFQIFVMQRAGYQYNKVLGFGIYVFVICTLRKLYYHTVIVAVVIVVDRNFLGWGPPSNFEPVLTQRVS</sequence>
<keyword evidence="1" id="KW-0812">Transmembrane</keyword>
<organism evidence="2 3">
    <name type="scientific">Folsomia candida</name>
    <name type="common">Springtail</name>
    <dbReference type="NCBI Taxonomy" id="158441"/>
    <lineage>
        <taxon>Eukaryota</taxon>
        <taxon>Metazoa</taxon>
        <taxon>Ecdysozoa</taxon>
        <taxon>Arthropoda</taxon>
        <taxon>Hexapoda</taxon>
        <taxon>Collembola</taxon>
        <taxon>Entomobryomorpha</taxon>
        <taxon>Isotomoidea</taxon>
        <taxon>Isotomidae</taxon>
        <taxon>Proisotominae</taxon>
        <taxon>Folsomia</taxon>
    </lineage>
</organism>
<keyword evidence="1" id="KW-1133">Transmembrane helix</keyword>
<reference evidence="2 3" key="1">
    <citation type="submission" date="2015-12" db="EMBL/GenBank/DDBJ databases">
        <title>The genome of Folsomia candida.</title>
        <authorList>
            <person name="Faddeeva A."/>
            <person name="Derks M.F."/>
            <person name="Anvar Y."/>
            <person name="Smit S."/>
            <person name="Van Straalen N."/>
            <person name="Roelofs D."/>
        </authorList>
    </citation>
    <scope>NUCLEOTIDE SEQUENCE [LARGE SCALE GENOMIC DNA]</scope>
    <source>
        <strain evidence="2 3">VU population</strain>
        <tissue evidence="2">Whole body</tissue>
    </source>
</reference>
<comment type="caution">
    <text evidence="2">The sequence shown here is derived from an EMBL/GenBank/DDBJ whole genome shotgun (WGS) entry which is preliminary data.</text>
</comment>
<protein>
    <submittedName>
        <fullName evidence="2">Uncharacterized protein</fullName>
    </submittedName>
</protein>
<dbReference type="EMBL" id="LNIX01000034">
    <property type="protein sequence ID" value="OXA40346.1"/>
    <property type="molecule type" value="Genomic_DNA"/>
</dbReference>